<dbReference type="Proteomes" id="UP001470230">
    <property type="component" value="Unassembled WGS sequence"/>
</dbReference>
<keyword evidence="4" id="KW-0539">Nucleus</keyword>
<keyword evidence="8" id="KW-1185">Reference proteome</keyword>
<sequence>MTVILHTNRGIIRIKLFTDEYHDACLNFLQLCKNGFYNGLIFHRIIPNYIIQTGDDSKSGVGGRCSIGESIDVLPSNNFNEGGIVAYAEKGSVRSQFFITLHPQPELNNAYCGFGKVIEGYNVVQSISRIPTLQDNYPINHVQITSAEIIESPFRLM</sequence>
<dbReference type="PIRSF" id="PIRSF001467">
    <property type="entry name" value="Peptidylpro_ismrse"/>
    <property type="match status" value="1"/>
</dbReference>
<gene>
    <name evidence="7" type="ORF">M9Y10_016618</name>
</gene>
<dbReference type="InterPro" id="IPR002130">
    <property type="entry name" value="Cyclophilin-type_PPIase_dom"/>
</dbReference>
<dbReference type="InterPro" id="IPR029000">
    <property type="entry name" value="Cyclophilin-like_dom_sf"/>
</dbReference>
<evidence type="ECO:0000256" key="1">
    <source>
        <dbReference type="ARBA" id="ARBA00004123"/>
    </source>
</evidence>
<dbReference type="EMBL" id="JAPFFF010000021">
    <property type="protein sequence ID" value="KAK8854067.1"/>
    <property type="molecule type" value="Genomic_DNA"/>
</dbReference>
<dbReference type="EC" id="5.2.1.8" evidence="5"/>
<comment type="catalytic activity">
    <reaction evidence="5">
        <text>[protein]-peptidylproline (omega=180) = [protein]-peptidylproline (omega=0)</text>
        <dbReference type="Rhea" id="RHEA:16237"/>
        <dbReference type="Rhea" id="RHEA-COMP:10747"/>
        <dbReference type="Rhea" id="RHEA-COMP:10748"/>
        <dbReference type="ChEBI" id="CHEBI:83833"/>
        <dbReference type="ChEBI" id="CHEBI:83834"/>
        <dbReference type="EC" id="5.2.1.8"/>
    </reaction>
</comment>
<comment type="subcellular location">
    <subcellularLocation>
        <location evidence="1">Nucleus</location>
    </subcellularLocation>
</comment>
<dbReference type="InterPro" id="IPR044666">
    <property type="entry name" value="Cyclophilin_A-like"/>
</dbReference>
<dbReference type="Gene3D" id="2.40.100.10">
    <property type="entry name" value="Cyclophilin-like"/>
    <property type="match status" value="1"/>
</dbReference>
<evidence type="ECO:0000313" key="7">
    <source>
        <dbReference type="EMBL" id="KAK8854067.1"/>
    </source>
</evidence>
<dbReference type="Pfam" id="PF00160">
    <property type="entry name" value="Pro_isomerase"/>
    <property type="match status" value="1"/>
</dbReference>
<dbReference type="SUPFAM" id="SSF50891">
    <property type="entry name" value="Cyclophilin-like"/>
    <property type="match status" value="1"/>
</dbReference>
<comment type="similarity">
    <text evidence="5">Belongs to the cyclophilin-type PPIase family.</text>
</comment>
<feature type="domain" description="PPIase cyclophilin-type" evidence="6">
    <location>
        <begin position="1"/>
        <end position="149"/>
    </location>
</feature>
<comment type="function">
    <text evidence="5">PPIases accelerate the folding of proteins. It catalyzes the cis-trans isomerization of proline imidic peptide bonds in oligopeptides.</text>
</comment>
<dbReference type="PROSITE" id="PS50072">
    <property type="entry name" value="CSA_PPIASE_2"/>
    <property type="match status" value="1"/>
</dbReference>
<evidence type="ECO:0000256" key="4">
    <source>
        <dbReference type="ARBA" id="ARBA00023242"/>
    </source>
</evidence>
<accession>A0ABR2HXN5</accession>
<dbReference type="PANTHER" id="PTHR45625">
    <property type="entry name" value="PEPTIDYL-PROLYL CIS-TRANS ISOMERASE-RELATED"/>
    <property type="match status" value="1"/>
</dbReference>
<evidence type="ECO:0000256" key="5">
    <source>
        <dbReference type="RuleBase" id="RU363019"/>
    </source>
</evidence>
<dbReference type="PANTHER" id="PTHR45625:SF6">
    <property type="entry name" value="SPLICEOSOME-ASSOCIATED PROTEIN CWC27 HOMOLOG"/>
    <property type="match status" value="1"/>
</dbReference>
<evidence type="ECO:0000256" key="3">
    <source>
        <dbReference type="ARBA" id="ARBA00023235"/>
    </source>
</evidence>
<name>A0ABR2HXN5_9EUKA</name>
<evidence type="ECO:0000313" key="8">
    <source>
        <dbReference type="Proteomes" id="UP001470230"/>
    </source>
</evidence>
<organism evidence="7 8">
    <name type="scientific">Tritrichomonas musculus</name>
    <dbReference type="NCBI Taxonomy" id="1915356"/>
    <lineage>
        <taxon>Eukaryota</taxon>
        <taxon>Metamonada</taxon>
        <taxon>Parabasalia</taxon>
        <taxon>Tritrichomonadida</taxon>
        <taxon>Tritrichomonadidae</taxon>
        <taxon>Tritrichomonas</taxon>
    </lineage>
</organism>
<dbReference type="PRINTS" id="PR00153">
    <property type="entry name" value="CSAPPISMRASE"/>
</dbReference>
<keyword evidence="2 5" id="KW-0697">Rotamase</keyword>
<dbReference type="InterPro" id="IPR024936">
    <property type="entry name" value="Cyclophilin-type_PPIase"/>
</dbReference>
<dbReference type="GO" id="GO:0016853">
    <property type="term" value="F:isomerase activity"/>
    <property type="evidence" value="ECO:0007669"/>
    <property type="project" value="UniProtKB-KW"/>
</dbReference>
<evidence type="ECO:0000256" key="2">
    <source>
        <dbReference type="ARBA" id="ARBA00023110"/>
    </source>
</evidence>
<evidence type="ECO:0000259" key="6">
    <source>
        <dbReference type="PROSITE" id="PS50072"/>
    </source>
</evidence>
<reference evidence="7 8" key="1">
    <citation type="submission" date="2024-04" db="EMBL/GenBank/DDBJ databases">
        <title>Tritrichomonas musculus Genome.</title>
        <authorList>
            <person name="Alves-Ferreira E."/>
            <person name="Grigg M."/>
            <person name="Lorenzi H."/>
            <person name="Galac M."/>
        </authorList>
    </citation>
    <scope>NUCLEOTIDE SEQUENCE [LARGE SCALE GENOMIC DNA]</scope>
    <source>
        <strain evidence="7 8">EAF2021</strain>
    </source>
</reference>
<keyword evidence="3 5" id="KW-0413">Isomerase</keyword>
<comment type="caution">
    <text evidence="7">The sequence shown here is derived from an EMBL/GenBank/DDBJ whole genome shotgun (WGS) entry which is preliminary data.</text>
</comment>
<protein>
    <recommendedName>
        <fullName evidence="5">Peptidyl-prolyl cis-trans isomerase</fullName>
        <shortName evidence="5">PPIase</shortName>
        <ecNumber evidence="5">5.2.1.8</ecNumber>
    </recommendedName>
</protein>
<proteinExistence type="inferred from homology"/>